<dbReference type="PANTHER" id="PTHR32120">
    <property type="entry name" value="SMALL RIBOSOMAL SUBUNIT BIOGENESIS GTPASE RSGA"/>
    <property type="match status" value="1"/>
</dbReference>
<dbReference type="SUPFAM" id="SSF52540">
    <property type="entry name" value="P-loop containing nucleoside triphosphate hydrolases"/>
    <property type="match status" value="1"/>
</dbReference>
<dbReference type="Gene3D" id="3.40.50.300">
    <property type="entry name" value="P-loop containing nucleotide triphosphate hydrolases"/>
    <property type="match status" value="1"/>
</dbReference>
<comment type="caution">
    <text evidence="2">The sequence shown here is derived from an EMBL/GenBank/DDBJ whole genome shotgun (WGS) entry which is preliminary data.</text>
</comment>
<dbReference type="EMBL" id="JAUMVS010000007">
    <property type="protein sequence ID" value="MDO4841245.1"/>
    <property type="molecule type" value="Genomic_DNA"/>
</dbReference>
<dbReference type="AlphaFoldDB" id="A0AA43U8L3"/>
<evidence type="ECO:0000313" key="2">
    <source>
        <dbReference type="EMBL" id="MDO4841245.1"/>
    </source>
</evidence>
<organism evidence="2 3">
    <name type="scientific">Phoenicibacter congonensis</name>
    <dbReference type="NCBI Taxonomy" id="1944646"/>
    <lineage>
        <taxon>Bacteria</taxon>
        <taxon>Bacillati</taxon>
        <taxon>Actinomycetota</taxon>
        <taxon>Coriobacteriia</taxon>
        <taxon>Eggerthellales</taxon>
        <taxon>Eggerthellaceae</taxon>
        <taxon>Phoenicibacter</taxon>
    </lineage>
</organism>
<dbReference type="InterPro" id="IPR010914">
    <property type="entry name" value="RsgA_GTPase_dom"/>
</dbReference>
<evidence type="ECO:0000313" key="3">
    <source>
        <dbReference type="Proteomes" id="UP001168575"/>
    </source>
</evidence>
<accession>A0AA43U8L3</accession>
<gene>
    <name evidence="2" type="primary">rsgA</name>
    <name evidence="2" type="ORF">Q3982_01015</name>
</gene>
<dbReference type="InterPro" id="IPR027417">
    <property type="entry name" value="P-loop_NTPase"/>
</dbReference>
<reference evidence="2" key="1">
    <citation type="submission" date="2023-07" db="EMBL/GenBank/DDBJ databases">
        <title>Between Cages and Wild: Unraveling the Impact of Captivity on Animal Microbiomes and Antimicrobial Resistance.</title>
        <authorList>
            <person name="Schmartz G.P."/>
            <person name="Rehner J."/>
            <person name="Schuff M.J."/>
            <person name="Becker S.L."/>
            <person name="Kravczyk M."/>
            <person name="Gurevich A."/>
            <person name="Francke R."/>
            <person name="Mueller R."/>
            <person name="Keller V."/>
            <person name="Keller A."/>
        </authorList>
    </citation>
    <scope>NUCLEOTIDE SEQUENCE</scope>
    <source>
        <strain evidence="2">S12M_St_49</strain>
    </source>
</reference>
<feature type="domain" description="EngC GTPase" evidence="1">
    <location>
        <begin position="216"/>
        <end position="295"/>
    </location>
</feature>
<proteinExistence type="predicted"/>
<name>A0AA43U8L3_9ACTN</name>
<dbReference type="NCBIfam" id="TIGR00157">
    <property type="entry name" value="ribosome small subunit-dependent GTPase A"/>
    <property type="match status" value="1"/>
</dbReference>
<dbReference type="GO" id="GO:0003924">
    <property type="term" value="F:GTPase activity"/>
    <property type="evidence" value="ECO:0007669"/>
    <property type="project" value="InterPro"/>
</dbReference>
<dbReference type="Gene3D" id="1.10.40.50">
    <property type="entry name" value="Probable gtpase engc, domain 3"/>
    <property type="match status" value="1"/>
</dbReference>
<dbReference type="Pfam" id="PF03193">
    <property type="entry name" value="RsgA_GTPase"/>
    <property type="match status" value="1"/>
</dbReference>
<dbReference type="GO" id="GO:0005525">
    <property type="term" value="F:GTP binding"/>
    <property type="evidence" value="ECO:0007669"/>
    <property type="project" value="InterPro"/>
</dbReference>
<sequence>MQAFAEVIKLDRGLPLILIEGSDAPVRAEFCARMSKKKQALTIGDRIEVALEEGLDNAVINKILKPKTKLVRNDPVNRSKEQILAANFDRIAICVVAAELNFNHLCRVTAVAKNAGVPVDLILTKCDLGSPNLSEISEIKNAFEHIYLAKIDGLSATLSRLPNGDGGEFSCGKNAAEIGDGDNFSRGKNAASIGDGGEFAPAEIGDGGKFSTEPVALEELFAGSRTTILIGKSGAGKSSLINAMAGEEVCKPGEVREFDDKGRHTTVSREIVVVNAGKPSEKRVVDMPGVRSIGMIHCEKGIRETFQEIEEASHNCKFRDCTHNQEPGCAVKATVSERSLKSYHELVNENDQNSNPQFR</sequence>
<dbReference type="Proteomes" id="UP001168575">
    <property type="component" value="Unassembled WGS sequence"/>
</dbReference>
<dbReference type="InterPro" id="IPR004881">
    <property type="entry name" value="Ribosome_biogen_GTPase_RsgA"/>
</dbReference>
<protein>
    <submittedName>
        <fullName evidence="2">Ribosome small subunit-dependent GTPase A</fullName>
    </submittedName>
</protein>
<evidence type="ECO:0000259" key="1">
    <source>
        <dbReference type="Pfam" id="PF03193"/>
    </source>
</evidence>
<keyword evidence="3" id="KW-1185">Reference proteome</keyword>